<organism evidence="14 15">
    <name type="scientific">Zoogloea oleivorans</name>
    <dbReference type="NCBI Taxonomy" id="1552750"/>
    <lineage>
        <taxon>Bacteria</taxon>
        <taxon>Pseudomonadati</taxon>
        <taxon>Pseudomonadota</taxon>
        <taxon>Betaproteobacteria</taxon>
        <taxon>Rhodocyclales</taxon>
        <taxon>Zoogloeaceae</taxon>
        <taxon>Zoogloea</taxon>
    </lineage>
</organism>
<keyword evidence="15" id="KW-1185">Reference proteome</keyword>
<evidence type="ECO:0000256" key="10">
    <source>
        <dbReference type="ARBA" id="ARBA00038489"/>
    </source>
</evidence>
<proteinExistence type="inferred from homology"/>
<protein>
    <recommendedName>
        <fullName evidence="3">thioredoxin-dependent peroxiredoxin</fullName>
        <ecNumber evidence="3">1.11.1.24</ecNumber>
    </recommendedName>
    <alternativeName>
        <fullName evidence="9">Thioredoxin peroxidase</fullName>
    </alternativeName>
    <alternativeName>
        <fullName evidence="11">Thioredoxin-dependent peroxiredoxin Bcp</fullName>
    </alternativeName>
</protein>
<dbReference type="EC" id="1.11.1.24" evidence="3"/>
<evidence type="ECO:0000256" key="11">
    <source>
        <dbReference type="ARBA" id="ARBA00042639"/>
    </source>
</evidence>
<evidence type="ECO:0000256" key="9">
    <source>
        <dbReference type="ARBA" id="ARBA00032824"/>
    </source>
</evidence>
<evidence type="ECO:0000256" key="1">
    <source>
        <dbReference type="ARBA" id="ARBA00003330"/>
    </source>
</evidence>
<evidence type="ECO:0000256" key="3">
    <source>
        <dbReference type="ARBA" id="ARBA00013017"/>
    </source>
</evidence>
<evidence type="ECO:0000256" key="12">
    <source>
        <dbReference type="ARBA" id="ARBA00049091"/>
    </source>
</evidence>
<dbReference type="InterPro" id="IPR036249">
    <property type="entry name" value="Thioredoxin-like_sf"/>
</dbReference>
<dbReference type="OrthoDB" id="9812811at2"/>
<dbReference type="FunFam" id="3.40.30.10:FF:000007">
    <property type="entry name" value="Thioredoxin-dependent thiol peroxidase"/>
    <property type="match status" value="1"/>
</dbReference>
<accession>A0A6C2CKI9</accession>
<keyword evidence="6" id="KW-0560">Oxidoreductase</keyword>
<evidence type="ECO:0000256" key="8">
    <source>
        <dbReference type="ARBA" id="ARBA00023284"/>
    </source>
</evidence>
<dbReference type="GO" id="GO:0034599">
    <property type="term" value="P:cellular response to oxidative stress"/>
    <property type="evidence" value="ECO:0007669"/>
    <property type="project" value="TreeGrafter"/>
</dbReference>
<dbReference type="AlphaFoldDB" id="A0A6C2CKI9"/>
<dbReference type="PROSITE" id="PS51352">
    <property type="entry name" value="THIOREDOXIN_2"/>
    <property type="match status" value="1"/>
</dbReference>
<comment type="subunit">
    <text evidence="2">Monomer.</text>
</comment>
<dbReference type="PANTHER" id="PTHR42801:SF4">
    <property type="entry name" value="AHPC_TSA FAMILY PROTEIN"/>
    <property type="match status" value="1"/>
</dbReference>
<keyword evidence="5" id="KW-0049">Antioxidant</keyword>
<dbReference type="InterPro" id="IPR013766">
    <property type="entry name" value="Thioredoxin_domain"/>
</dbReference>
<dbReference type="GO" id="GO:0008379">
    <property type="term" value="F:thioredoxin peroxidase activity"/>
    <property type="evidence" value="ECO:0007669"/>
    <property type="project" value="TreeGrafter"/>
</dbReference>
<dbReference type="Proteomes" id="UP000389128">
    <property type="component" value="Unassembled WGS sequence"/>
</dbReference>
<dbReference type="SUPFAM" id="SSF52833">
    <property type="entry name" value="Thioredoxin-like"/>
    <property type="match status" value="1"/>
</dbReference>
<evidence type="ECO:0000256" key="7">
    <source>
        <dbReference type="ARBA" id="ARBA00023157"/>
    </source>
</evidence>
<keyword evidence="4" id="KW-0575">Peroxidase</keyword>
<comment type="caution">
    <text evidence="14">The sequence shown here is derived from an EMBL/GenBank/DDBJ whole genome shotgun (WGS) entry which is preliminary data.</text>
</comment>
<dbReference type="CDD" id="cd03017">
    <property type="entry name" value="PRX_BCP"/>
    <property type="match status" value="1"/>
</dbReference>
<feature type="domain" description="Thioredoxin" evidence="13">
    <location>
        <begin position="27"/>
        <end position="181"/>
    </location>
</feature>
<reference evidence="14 15" key="1">
    <citation type="submission" date="2019-01" db="EMBL/GenBank/DDBJ databases">
        <title>Zoogloea oleivorans genome sequencing and assembly.</title>
        <authorList>
            <person name="Tancsics A."/>
            <person name="Farkas M."/>
            <person name="Kriszt B."/>
            <person name="Maroti G."/>
            <person name="Horvath B."/>
        </authorList>
    </citation>
    <scope>NUCLEOTIDE SEQUENCE [LARGE SCALE GENOMIC DNA]</scope>
    <source>
        <strain evidence="14 15">Buc</strain>
    </source>
</reference>
<dbReference type="Pfam" id="PF00578">
    <property type="entry name" value="AhpC-TSA"/>
    <property type="match status" value="1"/>
</dbReference>
<dbReference type="InterPro" id="IPR000866">
    <property type="entry name" value="AhpC/TSA"/>
</dbReference>
<sequence>MLASPQHASGRVLKAARLESAATTAVPCEGQPVPLFILPDADMGMFDLASVLGSHHVVLYFYPRDNTPGCTRQAIDFSDHDADFQQEKCIVVGISPDDCMTHADFRDQHGLSVELLSDEDGEVCRLYGVWQSGVVDGVVKRSVRRSTFIISSDGVLRHVLHDINPRGHAAEVFQLIKQLNSRNVNGNRQEHSRHA</sequence>
<evidence type="ECO:0000256" key="5">
    <source>
        <dbReference type="ARBA" id="ARBA00022862"/>
    </source>
</evidence>
<comment type="catalytic activity">
    <reaction evidence="12">
        <text>a hydroperoxide + [thioredoxin]-dithiol = an alcohol + [thioredoxin]-disulfide + H2O</text>
        <dbReference type="Rhea" id="RHEA:62620"/>
        <dbReference type="Rhea" id="RHEA-COMP:10698"/>
        <dbReference type="Rhea" id="RHEA-COMP:10700"/>
        <dbReference type="ChEBI" id="CHEBI:15377"/>
        <dbReference type="ChEBI" id="CHEBI:29950"/>
        <dbReference type="ChEBI" id="CHEBI:30879"/>
        <dbReference type="ChEBI" id="CHEBI:35924"/>
        <dbReference type="ChEBI" id="CHEBI:50058"/>
        <dbReference type="EC" id="1.11.1.24"/>
    </reaction>
</comment>
<comment type="similarity">
    <text evidence="10">Belongs to the peroxiredoxin family. BCP/PrxQ subfamily.</text>
</comment>
<dbReference type="InterPro" id="IPR050924">
    <property type="entry name" value="Peroxiredoxin_BCP/PrxQ"/>
</dbReference>
<evidence type="ECO:0000313" key="14">
    <source>
        <dbReference type="EMBL" id="TYC54388.1"/>
    </source>
</evidence>
<dbReference type="GO" id="GO:0005737">
    <property type="term" value="C:cytoplasm"/>
    <property type="evidence" value="ECO:0007669"/>
    <property type="project" value="TreeGrafter"/>
</dbReference>
<name>A0A6C2CKI9_9RHOO</name>
<gene>
    <name evidence="14" type="ORF">ETQ85_19375</name>
</gene>
<dbReference type="GO" id="GO:0045454">
    <property type="term" value="P:cell redox homeostasis"/>
    <property type="evidence" value="ECO:0007669"/>
    <property type="project" value="TreeGrafter"/>
</dbReference>
<evidence type="ECO:0000259" key="13">
    <source>
        <dbReference type="PROSITE" id="PS51352"/>
    </source>
</evidence>
<dbReference type="EMBL" id="SDKK01000021">
    <property type="protein sequence ID" value="TYC54388.1"/>
    <property type="molecule type" value="Genomic_DNA"/>
</dbReference>
<evidence type="ECO:0000256" key="2">
    <source>
        <dbReference type="ARBA" id="ARBA00011245"/>
    </source>
</evidence>
<dbReference type="Gene3D" id="3.40.30.10">
    <property type="entry name" value="Glutaredoxin"/>
    <property type="match status" value="1"/>
</dbReference>
<keyword evidence="7" id="KW-1015">Disulfide bond</keyword>
<keyword evidence="8" id="KW-0676">Redox-active center</keyword>
<dbReference type="RefSeq" id="WP_148580736.1">
    <property type="nucleotide sequence ID" value="NZ_JAVEUW010000049.1"/>
</dbReference>
<evidence type="ECO:0000313" key="15">
    <source>
        <dbReference type="Proteomes" id="UP000389128"/>
    </source>
</evidence>
<evidence type="ECO:0000256" key="4">
    <source>
        <dbReference type="ARBA" id="ARBA00022559"/>
    </source>
</evidence>
<comment type="function">
    <text evidence="1">Thiol-specific peroxidase that catalyzes the reduction of hydrogen peroxide and organic hydroperoxides to water and alcohols, respectively. Plays a role in cell protection against oxidative stress by detoxifying peroxides and as sensor of hydrogen peroxide-mediated signaling events.</text>
</comment>
<evidence type="ECO:0000256" key="6">
    <source>
        <dbReference type="ARBA" id="ARBA00023002"/>
    </source>
</evidence>
<dbReference type="PANTHER" id="PTHR42801">
    <property type="entry name" value="THIOREDOXIN-DEPENDENT PEROXIDE REDUCTASE"/>
    <property type="match status" value="1"/>
</dbReference>